<keyword evidence="1" id="KW-0812">Transmembrane</keyword>
<evidence type="ECO:0000313" key="3">
    <source>
        <dbReference type="Proteomes" id="UP001197093"/>
    </source>
</evidence>
<evidence type="ECO:0000256" key="1">
    <source>
        <dbReference type="SAM" id="Phobius"/>
    </source>
</evidence>
<protein>
    <submittedName>
        <fullName evidence="2">Uncharacterized protein</fullName>
    </submittedName>
</protein>
<reference evidence="2" key="1">
    <citation type="submission" date="2023-02" db="EMBL/GenBank/DDBJ databases">
        <authorList>
            <person name="Palmer J.M."/>
        </authorList>
    </citation>
    <scope>NUCLEOTIDE SEQUENCE</scope>
    <source>
        <strain evidence="2">FW57</strain>
    </source>
</reference>
<feature type="transmembrane region" description="Helical" evidence="1">
    <location>
        <begin position="77"/>
        <end position="103"/>
    </location>
</feature>
<sequence>MDRACDRTSTAENQILATINPTADLLVASIVVVKYQVSAGATCAPDCDNPWRSGDPWPLPSLNEPDTHGDNKTVTLAFTYIVGIVISCVVFGPLIVWGLSFWFKRLLGRSKAANMGVEQQKIPLELYA</sequence>
<keyword evidence="1" id="KW-0472">Membrane</keyword>
<gene>
    <name evidence="2" type="ORF">NEMBOFW57_010711</name>
</gene>
<dbReference type="Proteomes" id="UP001197093">
    <property type="component" value="Unassembled WGS sequence"/>
</dbReference>
<proteinExistence type="predicted"/>
<evidence type="ECO:0000313" key="2">
    <source>
        <dbReference type="EMBL" id="KAG7284339.1"/>
    </source>
</evidence>
<dbReference type="AlphaFoldDB" id="A0AAD4EN83"/>
<accession>A0AAD4EN83</accession>
<keyword evidence="1" id="KW-1133">Transmembrane helix</keyword>
<organism evidence="2 3">
    <name type="scientific">Staphylotrichum longicolle</name>
    <dbReference type="NCBI Taxonomy" id="669026"/>
    <lineage>
        <taxon>Eukaryota</taxon>
        <taxon>Fungi</taxon>
        <taxon>Dikarya</taxon>
        <taxon>Ascomycota</taxon>
        <taxon>Pezizomycotina</taxon>
        <taxon>Sordariomycetes</taxon>
        <taxon>Sordariomycetidae</taxon>
        <taxon>Sordariales</taxon>
        <taxon>Chaetomiaceae</taxon>
        <taxon>Staphylotrichum</taxon>
    </lineage>
</organism>
<name>A0AAD4EN83_9PEZI</name>
<dbReference type="EMBL" id="JAHCVI010000006">
    <property type="protein sequence ID" value="KAG7284339.1"/>
    <property type="molecule type" value="Genomic_DNA"/>
</dbReference>
<keyword evidence="3" id="KW-1185">Reference proteome</keyword>
<comment type="caution">
    <text evidence="2">The sequence shown here is derived from an EMBL/GenBank/DDBJ whole genome shotgun (WGS) entry which is preliminary data.</text>
</comment>